<dbReference type="Pfam" id="PF16162">
    <property type="entry name" value="KwaB"/>
    <property type="match status" value="1"/>
</dbReference>
<proteinExistence type="predicted"/>
<gene>
    <name evidence="1" type="ORF">U0C82_18375</name>
</gene>
<protein>
    <submittedName>
        <fullName evidence="1">DUF4868 domain-containing protein</fullName>
    </submittedName>
</protein>
<accession>A0ABU5I833</accession>
<dbReference type="EMBL" id="JAXLPB010000011">
    <property type="protein sequence ID" value="MDY8111093.1"/>
    <property type="molecule type" value="Genomic_DNA"/>
</dbReference>
<keyword evidence="2" id="KW-1185">Reference proteome</keyword>
<evidence type="ECO:0000313" key="2">
    <source>
        <dbReference type="Proteomes" id="UP001294412"/>
    </source>
</evidence>
<organism evidence="1 2">
    <name type="scientific">Fulvimarina uroteuthidis</name>
    <dbReference type="NCBI Taxonomy" id="3098149"/>
    <lineage>
        <taxon>Bacteria</taxon>
        <taxon>Pseudomonadati</taxon>
        <taxon>Pseudomonadota</taxon>
        <taxon>Alphaproteobacteria</taxon>
        <taxon>Hyphomicrobiales</taxon>
        <taxon>Aurantimonadaceae</taxon>
        <taxon>Fulvimarina</taxon>
    </lineage>
</organism>
<dbReference type="RefSeq" id="WP_322189227.1">
    <property type="nucleotide sequence ID" value="NZ_JAXLPB010000011.1"/>
</dbReference>
<evidence type="ECO:0000313" key="1">
    <source>
        <dbReference type="EMBL" id="MDY8111093.1"/>
    </source>
</evidence>
<sequence length="303" mass="34078">MIDQSFDFGEIVSVNFGVSLRSNGNMHFVPTDAATKDALKQILRQTRGIFVGLPDEWEPYDISEDYGARRRVYAPRDNEFMREIATVFDAGALDDLANISDHAYDVEFYFAEFRDGLNRKAVGIRKATQLKGTLNARNRLVRLVDDTLVLIQEDVLNLDTEFDLIVTDPHVFILNPRQTEHLAKIVQQVASTAAEKVKVIHDSIPFLDLSRIAEKIGNHPRMARHAASIALNPNLANFQRPAIESLAAKHGIKFKELGDGRLQCRVSDEARLLELLDARRYHLDLQGDGGAPYRATARQRVSA</sequence>
<dbReference type="InterPro" id="IPR032359">
    <property type="entry name" value="KwaB-like"/>
</dbReference>
<comment type="caution">
    <text evidence="1">The sequence shown here is derived from an EMBL/GenBank/DDBJ whole genome shotgun (WGS) entry which is preliminary data.</text>
</comment>
<reference evidence="1 2" key="1">
    <citation type="submission" date="2023-12" db="EMBL/GenBank/DDBJ databases">
        <title>Description of Novel Strain Fulvimarina sp. 2208YS6-2-32 isolated from Uroteuthis (Photololigo) edulis.</title>
        <authorList>
            <person name="Park J.-S."/>
        </authorList>
    </citation>
    <scope>NUCLEOTIDE SEQUENCE [LARGE SCALE GENOMIC DNA]</scope>
    <source>
        <strain evidence="1 2">2208YS6-2-32</strain>
    </source>
</reference>
<name>A0ABU5I833_9HYPH</name>
<dbReference type="Proteomes" id="UP001294412">
    <property type="component" value="Unassembled WGS sequence"/>
</dbReference>